<feature type="region of interest" description="Disordered" evidence="1">
    <location>
        <begin position="1"/>
        <end position="69"/>
    </location>
</feature>
<evidence type="ECO:0000256" key="1">
    <source>
        <dbReference type="SAM" id="MobiDB-lite"/>
    </source>
</evidence>
<evidence type="ECO:0000313" key="3">
    <source>
        <dbReference type="WBParaSite" id="PDA_v2.g2427.t1"/>
    </source>
</evidence>
<accession>A0A914QAS5</accession>
<dbReference type="WBParaSite" id="PDA_v2.g2427.t1">
    <property type="protein sequence ID" value="PDA_v2.g2427.t1"/>
    <property type="gene ID" value="PDA_v2.g2427"/>
</dbReference>
<protein>
    <submittedName>
        <fullName evidence="3">Uncharacterized protein</fullName>
    </submittedName>
</protein>
<organism evidence="2 3">
    <name type="scientific">Panagrolaimus davidi</name>
    <dbReference type="NCBI Taxonomy" id="227884"/>
    <lineage>
        <taxon>Eukaryota</taxon>
        <taxon>Metazoa</taxon>
        <taxon>Ecdysozoa</taxon>
        <taxon>Nematoda</taxon>
        <taxon>Chromadorea</taxon>
        <taxon>Rhabditida</taxon>
        <taxon>Tylenchina</taxon>
        <taxon>Panagrolaimomorpha</taxon>
        <taxon>Panagrolaimoidea</taxon>
        <taxon>Panagrolaimidae</taxon>
        <taxon>Panagrolaimus</taxon>
    </lineage>
</organism>
<name>A0A914QAS5_9BILA</name>
<reference evidence="3" key="1">
    <citation type="submission" date="2022-11" db="UniProtKB">
        <authorList>
            <consortium name="WormBaseParasite"/>
        </authorList>
    </citation>
    <scope>IDENTIFICATION</scope>
</reference>
<dbReference type="AlphaFoldDB" id="A0A914QAS5"/>
<proteinExistence type="predicted"/>
<dbReference type="Proteomes" id="UP000887578">
    <property type="component" value="Unplaced"/>
</dbReference>
<evidence type="ECO:0000313" key="2">
    <source>
        <dbReference type="Proteomes" id="UP000887578"/>
    </source>
</evidence>
<sequence length="69" mass="7578">MFDVSPHDSPNRKRPGRPSRDNGKKPRHAPIAASAFRSAIQQTVPPESSSDTPTSSQLHDREPSPSIFD</sequence>
<feature type="compositionally biased region" description="Basic and acidic residues" evidence="1">
    <location>
        <begin position="1"/>
        <end position="11"/>
    </location>
</feature>
<feature type="compositionally biased region" description="Low complexity" evidence="1">
    <location>
        <begin position="43"/>
        <end position="56"/>
    </location>
</feature>
<keyword evidence="2" id="KW-1185">Reference proteome</keyword>